<comment type="function">
    <text evidence="11">Catalyzes cyclization of the linear tetrapyrrole, hydroxymethylbilane, to the macrocyclic uroporphyrinogen III, the branch point for the various sub-pathways leading to the wide diversity of porphyrins. Porphyrins act as cofactors for a multitude of enzymes that perform a variety of processes within the cell such as methionine synthesis (vitamin B12) or oxygen transport (heme).</text>
</comment>
<dbReference type="GO" id="GO:0006785">
    <property type="term" value="P:heme B biosynthetic process"/>
    <property type="evidence" value="ECO:0007669"/>
    <property type="project" value="UniProtKB-ARBA"/>
</dbReference>
<reference evidence="15" key="3">
    <citation type="submission" date="2020-05" db="UniProtKB">
        <authorList>
            <consortium name="EnsemblMetazoa"/>
        </authorList>
    </citation>
    <scope>IDENTIFICATION</scope>
    <source>
        <strain evidence="15">USDA</strain>
    </source>
</reference>
<dbReference type="InterPro" id="IPR003754">
    <property type="entry name" value="4pyrrol_synth_uPrphyn_synth"/>
</dbReference>
<protein>
    <recommendedName>
        <fullName evidence="9">Uroporphyrinogen-III synthase</fullName>
        <ecNumber evidence="3">4.2.1.75</ecNumber>
    </recommendedName>
    <alternativeName>
        <fullName evidence="8">Hydroxymethylbilane hydrolyase [cyclizing]</fullName>
    </alternativeName>
    <alternativeName>
        <fullName evidence="7">Uroporphyrinogen-III cosynthase</fullName>
    </alternativeName>
</protein>
<dbReference type="GO" id="GO:0006780">
    <property type="term" value="P:uroporphyrinogen III biosynthetic process"/>
    <property type="evidence" value="ECO:0007669"/>
    <property type="project" value="InterPro"/>
</dbReference>
<dbReference type="VEuPathDB" id="VectorBase:PHUM066550"/>
<evidence type="ECO:0000256" key="1">
    <source>
        <dbReference type="ARBA" id="ARBA00004772"/>
    </source>
</evidence>
<evidence type="ECO:0000256" key="8">
    <source>
        <dbReference type="ARBA" id="ARBA00032649"/>
    </source>
</evidence>
<organism>
    <name type="scientific">Pediculus humanus subsp. corporis</name>
    <name type="common">Body louse</name>
    <dbReference type="NCBI Taxonomy" id="121224"/>
    <lineage>
        <taxon>Eukaryota</taxon>
        <taxon>Metazoa</taxon>
        <taxon>Ecdysozoa</taxon>
        <taxon>Arthropoda</taxon>
        <taxon>Hexapoda</taxon>
        <taxon>Insecta</taxon>
        <taxon>Pterygota</taxon>
        <taxon>Neoptera</taxon>
        <taxon>Paraneoptera</taxon>
        <taxon>Psocodea</taxon>
        <taxon>Troctomorpha</taxon>
        <taxon>Phthiraptera</taxon>
        <taxon>Anoplura</taxon>
        <taxon>Pediculidae</taxon>
        <taxon>Pediculus</taxon>
    </lineage>
</organism>
<dbReference type="PANTHER" id="PTHR12390">
    <property type="entry name" value="UROPORPHYRINOGEN III SYNTHASE"/>
    <property type="match status" value="1"/>
</dbReference>
<evidence type="ECO:0000256" key="4">
    <source>
        <dbReference type="ARBA" id="ARBA00023133"/>
    </source>
</evidence>
<sequence length="311" mass="35791">MTATDVFYRYGVNRLGVYLLPIIISTVILKLRKISESKMDSLPFIIGSIGIKMNDYECKQIVLFKSISETENVENDVYYETFLSKGFNTILIPVLDFDFINIEELTIKLNNHKNYSGIIFTSPRSVLGLKLSLDNNDNKEIINQWKNHTNYVIGEKTEKLAKDLGFITRGKETGNGDALAELICKKSFEKPFLYLIGSLTQKNFKIKLEKNNIKVDDLVIYKTKPHSDLEENILKLKLEINDKPAYFIYFSPSGVNYTIPILKKLNYNFEFIKFVAIGPTTEKQLIEFGFKVFKTSLEPNPKYLLDSILEN</sequence>
<dbReference type="KEGG" id="phu:Phum_PHUM066550"/>
<dbReference type="InParanoid" id="E0VBP6"/>
<dbReference type="InterPro" id="IPR039793">
    <property type="entry name" value="UROS/Hem4"/>
</dbReference>
<comment type="pathway">
    <text evidence="1">Porphyrin-containing compound metabolism; protoporphyrin-IX biosynthesis; coproporphyrinogen-III from 5-aminolevulinate: step 3/4.</text>
</comment>
<keyword evidence="12" id="KW-0472">Membrane</keyword>
<keyword evidence="16" id="KW-1185">Reference proteome</keyword>
<evidence type="ECO:0000256" key="5">
    <source>
        <dbReference type="ARBA" id="ARBA00023239"/>
    </source>
</evidence>
<dbReference type="GO" id="GO:0005829">
    <property type="term" value="C:cytosol"/>
    <property type="evidence" value="ECO:0007669"/>
    <property type="project" value="TreeGrafter"/>
</dbReference>
<comment type="catalytic activity">
    <reaction evidence="10">
        <text>hydroxymethylbilane = uroporphyrinogen III + H2O</text>
        <dbReference type="Rhea" id="RHEA:18965"/>
        <dbReference type="ChEBI" id="CHEBI:15377"/>
        <dbReference type="ChEBI" id="CHEBI:57308"/>
        <dbReference type="ChEBI" id="CHEBI:57845"/>
        <dbReference type="EC" id="4.2.1.75"/>
    </reaction>
</comment>
<dbReference type="EMBL" id="DS235035">
    <property type="protein sequence ID" value="EEB10802.1"/>
    <property type="molecule type" value="Genomic_DNA"/>
</dbReference>
<keyword evidence="4" id="KW-0350">Heme biosynthesis</keyword>
<dbReference type="SUPFAM" id="SSF69618">
    <property type="entry name" value="HemD-like"/>
    <property type="match status" value="1"/>
</dbReference>
<dbReference type="AlphaFoldDB" id="E0VBP6"/>
<keyword evidence="5 14" id="KW-0456">Lyase</keyword>
<evidence type="ECO:0000256" key="7">
    <source>
        <dbReference type="ARBA" id="ARBA00031702"/>
    </source>
</evidence>
<dbReference type="Pfam" id="PF02602">
    <property type="entry name" value="HEM4"/>
    <property type="match status" value="1"/>
</dbReference>
<dbReference type="HOGENOM" id="CLU_051874_1_0_1"/>
<dbReference type="OMA" id="VNANNLC"/>
<dbReference type="Proteomes" id="UP000009046">
    <property type="component" value="Unassembled WGS sequence"/>
</dbReference>
<dbReference type="GeneID" id="8231124"/>
<keyword evidence="12" id="KW-0812">Transmembrane</keyword>
<gene>
    <name evidence="15" type="primary">8231124</name>
    <name evidence="14" type="ORF">Phum_PHUM066550</name>
</gene>
<dbReference type="Gene3D" id="3.40.50.10090">
    <property type="match status" value="2"/>
</dbReference>
<evidence type="ECO:0000256" key="6">
    <source>
        <dbReference type="ARBA" id="ARBA00023244"/>
    </source>
</evidence>
<dbReference type="FunCoup" id="E0VBP6">
    <property type="interactions" value="409"/>
</dbReference>
<feature type="domain" description="Tetrapyrrole biosynthesis uroporphyrinogen III synthase" evidence="13">
    <location>
        <begin position="78"/>
        <end position="305"/>
    </location>
</feature>
<evidence type="ECO:0000256" key="12">
    <source>
        <dbReference type="SAM" id="Phobius"/>
    </source>
</evidence>
<dbReference type="STRING" id="121224.E0VBP6"/>
<evidence type="ECO:0000256" key="11">
    <source>
        <dbReference type="ARBA" id="ARBA00060039"/>
    </source>
</evidence>
<dbReference type="InterPro" id="IPR036108">
    <property type="entry name" value="4pyrrol_syn_uPrphyn_synt_sf"/>
</dbReference>
<reference evidence="14" key="2">
    <citation type="submission" date="2007-04" db="EMBL/GenBank/DDBJ databases">
        <title>The genome of the human body louse.</title>
        <authorList>
            <consortium name="The Human Body Louse Genome Consortium"/>
            <person name="Kirkness E."/>
            <person name="Walenz B."/>
            <person name="Hass B."/>
            <person name="Bruggner R."/>
            <person name="Strausberg R."/>
        </authorList>
    </citation>
    <scope>NUCLEOTIDE SEQUENCE</scope>
    <source>
        <strain evidence="14">USDA</strain>
    </source>
</reference>
<dbReference type="PANTHER" id="PTHR12390:SF0">
    <property type="entry name" value="UROPORPHYRINOGEN-III SYNTHASE"/>
    <property type="match status" value="1"/>
</dbReference>
<accession>E0VBP6</accession>
<comment type="similarity">
    <text evidence="2">Belongs to the uroporphyrinogen-III synthase family.</text>
</comment>
<dbReference type="GO" id="GO:0006782">
    <property type="term" value="P:protoporphyrinogen IX biosynthetic process"/>
    <property type="evidence" value="ECO:0007669"/>
    <property type="project" value="UniProtKB-UniPathway"/>
</dbReference>
<dbReference type="UniPathway" id="UPA00251">
    <property type="reaction ID" value="UER00320"/>
</dbReference>
<keyword evidence="12" id="KW-1133">Transmembrane helix</keyword>
<dbReference type="EnsemblMetazoa" id="PHUM066550-RA">
    <property type="protein sequence ID" value="PHUM066550-PA"/>
    <property type="gene ID" value="PHUM066550"/>
</dbReference>
<dbReference type="EMBL" id="AAZO01000777">
    <property type="status" value="NOT_ANNOTATED_CDS"/>
    <property type="molecule type" value="Genomic_DNA"/>
</dbReference>
<dbReference type="EC" id="4.2.1.75" evidence="3"/>
<dbReference type="RefSeq" id="XP_002423540.1">
    <property type="nucleotide sequence ID" value="XM_002423495.1"/>
</dbReference>
<proteinExistence type="inferred from homology"/>
<evidence type="ECO:0000256" key="3">
    <source>
        <dbReference type="ARBA" id="ARBA00013109"/>
    </source>
</evidence>
<keyword evidence="6" id="KW-0627">Porphyrin biosynthesis</keyword>
<evidence type="ECO:0000313" key="14">
    <source>
        <dbReference type="EMBL" id="EEB10802.1"/>
    </source>
</evidence>
<dbReference type="CDD" id="cd06578">
    <property type="entry name" value="HemD"/>
    <property type="match status" value="1"/>
</dbReference>
<evidence type="ECO:0000256" key="10">
    <source>
        <dbReference type="ARBA" id="ARBA00048617"/>
    </source>
</evidence>
<evidence type="ECO:0000256" key="9">
    <source>
        <dbReference type="ARBA" id="ARBA00040167"/>
    </source>
</evidence>
<dbReference type="eggNOG" id="KOG4132">
    <property type="taxonomic scope" value="Eukaryota"/>
</dbReference>
<evidence type="ECO:0000313" key="15">
    <source>
        <dbReference type="EnsemblMetazoa" id="PHUM066550-PA"/>
    </source>
</evidence>
<dbReference type="GO" id="GO:0004852">
    <property type="term" value="F:uroporphyrinogen-III synthase activity"/>
    <property type="evidence" value="ECO:0007669"/>
    <property type="project" value="UniProtKB-EC"/>
</dbReference>
<dbReference type="CTD" id="8231124"/>
<evidence type="ECO:0000259" key="13">
    <source>
        <dbReference type="Pfam" id="PF02602"/>
    </source>
</evidence>
<evidence type="ECO:0000313" key="16">
    <source>
        <dbReference type="Proteomes" id="UP000009046"/>
    </source>
</evidence>
<dbReference type="OrthoDB" id="5595751at2759"/>
<evidence type="ECO:0000256" key="2">
    <source>
        <dbReference type="ARBA" id="ARBA00008133"/>
    </source>
</evidence>
<feature type="transmembrane region" description="Helical" evidence="12">
    <location>
        <begin position="15"/>
        <end position="31"/>
    </location>
</feature>
<name>E0VBP6_PEDHC</name>
<dbReference type="FunFam" id="3.40.50.10090:FF:000003">
    <property type="entry name" value="uroporphyrinogen-III synthase"/>
    <property type="match status" value="1"/>
</dbReference>
<reference evidence="14" key="1">
    <citation type="submission" date="2007-04" db="EMBL/GenBank/DDBJ databases">
        <title>Annotation of Pediculus humanus corporis strain USDA.</title>
        <authorList>
            <person name="Kirkness E."/>
            <person name="Hannick L."/>
            <person name="Hass B."/>
            <person name="Bruggner R."/>
            <person name="Lawson D."/>
            <person name="Bidwell S."/>
            <person name="Joardar V."/>
            <person name="Caler E."/>
            <person name="Walenz B."/>
            <person name="Inman J."/>
            <person name="Schobel S."/>
            <person name="Galinsky K."/>
            <person name="Amedeo P."/>
            <person name="Strausberg R."/>
        </authorList>
    </citation>
    <scope>NUCLEOTIDE SEQUENCE</scope>
    <source>
        <strain evidence="14">USDA</strain>
    </source>
</reference>